<dbReference type="InterPro" id="IPR025325">
    <property type="entry name" value="DUF4231"/>
</dbReference>
<gene>
    <name evidence="2" type="ORF">MF672_031565</name>
</gene>
<protein>
    <submittedName>
        <fullName evidence="2">DUF4231 domain-containing protein</fullName>
    </submittedName>
</protein>
<keyword evidence="3" id="KW-1185">Reference proteome</keyword>
<evidence type="ECO:0000313" key="2">
    <source>
        <dbReference type="EMBL" id="MCK2218296.1"/>
    </source>
</evidence>
<evidence type="ECO:0000313" key="3">
    <source>
        <dbReference type="Proteomes" id="UP001317259"/>
    </source>
</evidence>
<comment type="caution">
    <text evidence="2">The sequence shown here is derived from an EMBL/GenBank/DDBJ whole genome shotgun (WGS) entry which is preliminary data.</text>
</comment>
<keyword evidence="1" id="KW-1133">Transmembrane helix</keyword>
<sequence>MRFPAFRASVTSWPVIPSETRAAYPELVDDFEVLDRELTPAFTAYDGKALRDQNRYRRQQVLILLGSTLIAGLGGLQAVLPEQRWPSILVVVVGVALAASSRYAHESETLDSYLSRRVKAERLRAQYFRYLSRTGSFAGEDREIALRRAVLAIESNTEPE</sequence>
<name>A0ABT0G2G7_9ACTN</name>
<keyword evidence="1" id="KW-0472">Membrane</keyword>
<organism evidence="2 3">
    <name type="scientific">Actinomadura luzonensis</name>
    <dbReference type="NCBI Taxonomy" id="2805427"/>
    <lineage>
        <taxon>Bacteria</taxon>
        <taxon>Bacillati</taxon>
        <taxon>Actinomycetota</taxon>
        <taxon>Actinomycetes</taxon>
        <taxon>Streptosporangiales</taxon>
        <taxon>Thermomonosporaceae</taxon>
        <taxon>Actinomadura</taxon>
    </lineage>
</organism>
<accession>A0ABT0G2G7</accession>
<reference evidence="2 3" key="1">
    <citation type="submission" date="2022-04" db="EMBL/GenBank/DDBJ databases">
        <title>Genome draft of Actinomadura sp. ATCC 31491.</title>
        <authorList>
            <person name="Shi X."/>
            <person name="Du Y."/>
        </authorList>
    </citation>
    <scope>NUCLEOTIDE SEQUENCE [LARGE SCALE GENOMIC DNA]</scope>
    <source>
        <strain evidence="2 3">ATCC 31491</strain>
    </source>
</reference>
<dbReference type="Proteomes" id="UP001317259">
    <property type="component" value="Unassembled WGS sequence"/>
</dbReference>
<proteinExistence type="predicted"/>
<evidence type="ECO:0000256" key="1">
    <source>
        <dbReference type="SAM" id="Phobius"/>
    </source>
</evidence>
<keyword evidence="1" id="KW-0812">Transmembrane</keyword>
<feature type="transmembrane region" description="Helical" evidence="1">
    <location>
        <begin position="85"/>
        <end position="104"/>
    </location>
</feature>
<dbReference type="RefSeq" id="WP_247815508.1">
    <property type="nucleotide sequence ID" value="NZ_JAKRKC020000002.1"/>
</dbReference>
<feature type="transmembrane region" description="Helical" evidence="1">
    <location>
        <begin position="61"/>
        <end position="79"/>
    </location>
</feature>
<dbReference type="EMBL" id="JAKRKC020000002">
    <property type="protein sequence ID" value="MCK2218296.1"/>
    <property type="molecule type" value="Genomic_DNA"/>
</dbReference>
<dbReference type="Pfam" id="PF14015">
    <property type="entry name" value="DUF4231"/>
    <property type="match status" value="1"/>
</dbReference>